<dbReference type="Proteomes" id="UP000247409">
    <property type="component" value="Unassembled WGS sequence"/>
</dbReference>
<dbReference type="EMBL" id="NBIV01000054">
    <property type="protein sequence ID" value="PXF45742.1"/>
    <property type="molecule type" value="Genomic_DNA"/>
</dbReference>
<dbReference type="InterPro" id="IPR013761">
    <property type="entry name" value="SAM/pointed_sf"/>
</dbReference>
<dbReference type="Gene3D" id="1.10.150.50">
    <property type="entry name" value="Transcription Factor, Ets-1"/>
    <property type="match status" value="1"/>
</dbReference>
<dbReference type="SUPFAM" id="SSF47769">
    <property type="entry name" value="SAM/Pointed domain"/>
    <property type="match status" value="1"/>
</dbReference>
<protein>
    <recommendedName>
        <fullName evidence="7">DUF202 domain-containing protein</fullName>
    </recommendedName>
</protein>
<feature type="domain" description="DUF202" evidence="7">
    <location>
        <begin position="101"/>
        <end position="165"/>
    </location>
</feature>
<accession>A0A2V3IUE9</accession>
<keyword evidence="2 6" id="KW-0812">Transmembrane</keyword>
<dbReference type="Pfam" id="PF02656">
    <property type="entry name" value="DUF202"/>
    <property type="match status" value="1"/>
</dbReference>
<keyword evidence="3 6" id="KW-1133">Transmembrane helix</keyword>
<sequence>MSKPMPVRPALTRHRSSRHSSPQQDAVLDAPFVQKLHQNGLAAYVPLFEAHNLSEHVLQSLSNAELRDEVRMNVLAHRRKMLSLTQPARSCGVPVFGAILVHLSNVRTCHSWIRTTFQAVILSLAVSRLGALRDERIALGVAIGICCMGAVHSVYGGWRYLAVMKRVENGMRFSADTVGAVLALCVSLCVAALVLLVLLEEGFAPRFR</sequence>
<evidence type="ECO:0000256" key="1">
    <source>
        <dbReference type="ARBA" id="ARBA00004127"/>
    </source>
</evidence>
<dbReference type="AlphaFoldDB" id="A0A2V3IUE9"/>
<keyword evidence="9" id="KW-1185">Reference proteome</keyword>
<evidence type="ECO:0000256" key="4">
    <source>
        <dbReference type="ARBA" id="ARBA00023136"/>
    </source>
</evidence>
<evidence type="ECO:0000256" key="2">
    <source>
        <dbReference type="ARBA" id="ARBA00022692"/>
    </source>
</evidence>
<proteinExistence type="predicted"/>
<gene>
    <name evidence="8" type="ORF">BWQ96_04510</name>
</gene>
<dbReference type="OrthoDB" id="5254at2759"/>
<organism evidence="8 9">
    <name type="scientific">Gracilariopsis chorda</name>
    <dbReference type="NCBI Taxonomy" id="448386"/>
    <lineage>
        <taxon>Eukaryota</taxon>
        <taxon>Rhodophyta</taxon>
        <taxon>Florideophyceae</taxon>
        <taxon>Rhodymeniophycidae</taxon>
        <taxon>Gracilariales</taxon>
        <taxon>Gracilariaceae</taxon>
        <taxon>Gracilariopsis</taxon>
    </lineage>
</organism>
<evidence type="ECO:0000256" key="3">
    <source>
        <dbReference type="ARBA" id="ARBA00022989"/>
    </source>
</evidence>
<feature type="region of interest" description="Disordered" evidence="5">
    <location>
        <begin position="1"/>
        <end position="24"/>
    </location>
</feature>
<comment type="caution">
    <text evidence="8">The sequence shown here is derived from an EMBL/GenBank/DDBJ whole genome shotgun (WGS) entry which is preliminary data.</text>
</comment>
<dbReference type="InterPro" id="IPR003807">
    <property type="entry name" value="DUF202"/>
</dbReference>
<evidence type="ECO:0000313" key="8">
    <source>
        <dbReference type="EMBL" id="PXF45742.1"/>
    </source>
</evidence>
<evidence type="ECO:0000259" key="7">
    <source>
        <dbReference type="Pfam" id="PF02656"/>
    </source>
</evidence>
<dbReference type="CDD" id="cd09487">
    <property type="entry name" value="SAM_superfamily"/>
    <property type="match status" value="1"/>
</dbReference>
<name>A0A2V3IUE9_9FLOR</name>
<comment type="subcellular location">
    <subcellularLocation>
        <location evidence="1">Endomembrane system</location>
        <topology evidence="1">Multi-pass membrane protein</topology>
    </subcellularLocation>
</comment>
<reference evidence="8 9" key="1">
    <citation type="journal article" date="2018" name="Mol. Biol. Evol.">
        <title>Analysis of the draft genome of the red seaweed Gracilariopsis chorda provides insights into genome size evolution in Rhodophyta.</title>
        <authorList>
            <person name="Lee J."/>
            <person name="Yang E.C."/>
            <person name="Graf L."/>
            <person name="Yang J.H."/>
            <person name="Qiu H."/>
            <person name="Zel Zion U."/>
            <person name="Chan C.X."/>
            <person name="Stephens T.G."/>
            <person name="Weber A.P.M."/>
            <person name="Boo G.H."/>
            <person name="Boo S.M."/>
            <person name="Kim K.M."/>
            <person name="Shin Y."/>
            <person name="Jung M."/>
            <person name="Lee S.J."/>
            <person name="Yim H.S."/>
            <person name="Lee J.H."/>
            <person name="Bhattacharya D."/>
            <person name="Yoon H.S."/>
        </authorList>
    </citation>
    <scope>NUCLEOTIDE SEQUENCE [LARGE SCALE GENOMIC DNA]</scope>
    <source>
        <strain evidence="8 9">SKKU-2015</strain>
        <tissue evidence="8">Whole body</tissue>
    </source>
</reference>
<feature type="transmembrane region" description="Helical" evidence="6">
    <location>
        <begin position="137"/>
        <end position="158"/>
    </location>
</feature>
<dbReference type="GO" id="GO:0012505">
    <property type="term" value="C:endomembrane system"/>
    <property type="evidence" value="ECO:0007669"/>
    <property type="project" value="UniProtKB-SubCell"/>
</dbReference>
<evidence type="ECO:0000256" key="5">
    <source>
        <dbReference type="SAM" id="MobiDB-lite"/>
    </source>
</evidence>
<feature type="transmembrane region" description="Helical" evidence="6">
    <location>
        <begin position="178"/>
        <end position="199"/>
    </location>
</feature>
<evidence type="ECO:0000256" key="6">
    <source>
        <dbReference type="SAM" id="Phobius"/>
    </source>
</evidence>
<keyword evidence="4 6" id="KW-0472">Membrane</keyword>
<evidence type="ECO:0000313" key="9">
    <source>
        <dbReference type="Proteomes" id="UP000247409"/>
    </source>
</evidence>